<feature type="domain" description="Glutaredoxin" evidence="2">
    <location>
        <begin position="41"/>
        <end position="101"/>
    </location>
</feature>
<organism evidence="3 4">
    <name type="scientific">Alginatibacterium sediminis</name>
    <dbReference type="NCBI Taxonomy" id="2164068"/>
    <lineage>
        <taxon>Bacteria</taxon>
        <taxon>Pseudomonadati</taxon>
        <taxon>Pseudomonadota</taxon>
        <taxon>Gammaproteobacteria</taxon>
        <taxon>Alteromonadales</taxon>
        <taxon>Alteromonadaceae</taxon>
        <taxon>Alginatibacterium</taxon>
    </lineage>
</organism>
<dbReference type="AlphaFoldDB" id="A0A420E896"/>
<dbReference type="Pfam" id="PF00462">
    <property type="entry name" value="Glutaredoxin"/>
    <property type="match status" value="1"/>
</dbReference>
<comment type="caution">
    <text evidence="3">The sequence shown here is derived from an EMBL/GenBank/DDBJ whole genome shotgun (WGS) entry which is preliminary data.</text>
</comment>
<sequence>MSRSVLDQSCIHPSAVSSVGGGYQETLNEVQQALAENSIVVVGMAQNPFCRKARQQLQKSGHSFCDLSYGSYFSQWHRRLAIKLWSGWPSLPMVFVNGVLIGGANELQALASSGELDTLLSDKK</sequence>
<dbReference type="GO" id="GO:0015038">
    <property type="term" value="F:glutathione disulfide oxidoreductase activity"/>
    <property type="evidence" value="ECO:0007669"/>
    <property type="project" value="TreeGrafter"/>
</dbReference>
<gene>
    <name evidence="3" type="ORF">DBZ36_14745</name>
</gene>
<dbReference type="EMBL" id="RAQO01000008">
    <property type="protein sequence ID" value="RKF15641.1"/>
    <property type="molecule type" value="Genomic_DNA"/>
</dbReference>
<dbReference type="SUPFAM" id="SSF52833">
    <property type="entry name" value="Thioredoxin-like"/>
    <property type="match status" value="1"/>
</dbReference>
<dbReference type="InterPro" id="IPR014025">
    <property type="entry name" value="Glutaredoxin_subgr"/>
</dbReference>
<protein>
    <submittedName>
        <fullName evidence="3">Glutaredoxin</fullName>
    </submittedName>
</protein>
<dbReference type="Gene3D" id="3.40.30.10">
    <property type="entry name" value="Glutaredoxin"/>
    <property type="match status" value="1"/>
</dbReference>
<dbReference type="GO" id="GO:0034599">
    <property type="term" value="P:cellular response to oxidative stress"/>
    <property type="evidence" value="ECO:0007669"/>
    <property type="project" value="TreeGrafter"/>
</dbReference>
<dbReference type="InterPro" id="IPR036249">
    <property type="entry name" value="Thioredoxin-like_sf"/>
</dbReference>
<proteinExistence type="inferred from homology"/>
<comment type="similarity">
    <text evidence="1">Belongs to the glutaredoxin family.</text>
</comment>
<dbReference type="OrthoDB" id="7867335at2"/>
<keyword evidence="4" id="KW-1185">Reference proteome</keyword>
<dbReference type="GO" id="GO:0005737">
    <property type="term" value="C:cytoplasm"/>
    <property type="evidence" value="ECO:0007669"/>
    <property type="project" value="TreeGrafter"/>
</dbReference>
<dbReference type="PANTHER" id="PTHR45694:SF18">
    <property type="entry name" value="GLUTAREDOXIN-1-RELATED"/>
    <property type="match status" value="1"/>
</dbReference>
<accession>A0A420E896</accession>
<reference evidence="3 4" key="1">
    <citation type="submission" date="2018-09" db="EMBL/GenBank/DDBJ databases">
        <authorList>
            <person name="Wang Z."/>
        </authorList>
    </citation>
    <scope>NUCLEOTIDE SEQUENCE [LARGE SCALE GENOMIC DNA]</scope>
    <source>
        <strain evidence="3 4">ALS 81</strain>
    </source>
</reference>
<dbReference type="RefSeq" id="WP_120355727.1">
    <property type="nucleotide sequence ID" value="NZ_RAQO01000008.1"/>
</dbReference>
<dbReference type="InterPro" id="IPR002109">
    <property type="entry name" value="Glutaredoxin"/>
</dbReference>
<dbReference type="Proteomes" id="UP000286482">
    <property type="component" value="Unassembled WGS sequence"/>
</dbReference>
<dbReference type="PROSITE" id="PS51354">
    <property type="entry name" value="GLUTAREDOXIN_2"/>
    <property type="match status" value="1"/>
</dbReference>
<evidence type="ECO:0000259" key="2">
    <source>
        <dbReference type="Pfam" id="PF00462"/>
    </source>
</evidence>
<evidence type="ECO:0000313" key="4">
    <source>
        <dbReference type="Proteomes" id="UP000286482"/>
    </source>
</evidence>
<dbReference type="PANTHER" id="PTHR45694">
    <property type="entry name" value="GLUTAREDOXIN 2"/>
    <property type="match status" value="1"/>
</dbReference>
<name>A0A420E896_9ALTE</name>
<evidence type="ECO:0000256" key="1">
    <source>
        <dbReference type="ARBA" id="ARBA00007787"/>
    </source>
</evidence>
<evidence type="ECO:0000313" key="3">
    <source>
        <dbReference type="EMBL" id="RKF15641.1"/>
    </source>
</evidence>
<dbReference type="PRINTS" id="PR00160">
    <property type="entry name" value="GLUTAREDOXIN"/>
</dbReference>